<organism evidence="1 2">
    <name type="scientific">Halalkalibacter krulwichiae</name>
    <dbReference type="NCBI Taxonomy" id="199441"/>
    <lineage>
        <taxon>Bacteria</taxon>
        <taxon>Bacillati</taxon>
        <taxon>Bacillota</taxon>
        <taxon>Bacilli</taxon>
        <taxon>Bacillales</taxon>
        <taxon>Bacillaceae</taxon>
        <taxon>Halalkalibacter</taxon>
    </lineage>
</organism>
<evidence type="ECO:0000313" key="2">
    <source>
        <dbReference type="Proteomes" id="UP000193006"/>
    </source>
</evidence>
<sequence>MKTAEDMISEIAEMESAERWKLVTTIKNYPDKHTEKEIDLIVNLHKELKKLKQDVEYCSSKLGVHDMYLSRLK</sequence>
<evidence type="ECO:0000313" key="1">
    <source>
        <dbReference type="EMBL" id="ARK29054.1"/>
    </source>
</evidence>
<dbReference type="AlphaFoldDB" id="A0A1X9M8P4"/>
<gene>
    <name evidence="1" type="ORF">BkAM31D_03870</name>
</gene>
<keyword evidence="2" id="KW-1185">Reference proteome</keyword>
<dbReference type="Proteomes" id="UP000193006">
    <property type="component" value="Chromosome"/>
</dbReference>
<proteinExistence type="predicted"/>
<dbReference type="EMBL" id="CP020814">
    <property type="protein sequence ID" value="ARK29054.1"/>
    <property type="molecule type" value="Genomic_DNA"/>
</dbReference>
<dbReference type="KEGG" id="bkw:BkAM31D_03870"/>
<dbReference type="RefSeq" id="WP_066160967.1">
    <property type="nucleotide sequence ID" value="NZ_CP020814.1"/>
</dbReference>
<name>A0A1X9M8P4_9BACI</name>
<reference evidence="1 2" key="1">
    <citation type="submission" date="2017-04" db="EMBL/GenBank/DDBJ databases">
        <title>Bacillus krulwichiae AM31D Genome sequencing and assembly.</title>
        <authorList>
            <person name="Krulwich T.A."/>
            <person name="Anastor L."/>
            <person name="Ehrlich R."/>
            <person name="Ehrlich G.D."/>
            <person name="Janto B."/>
        </authorList>
    </citation>
    <scope>NUCLEOTIDE SEQUENCE [LARGE SCALE GENOMIC DNA]</scope>
    <source>
        <strain evidence="1 2">AM31D</strain>
    </source>
</reference>
<dbReference type="STRING" id="199441.BkAM31D_03870"/>
<accession>A0A1X9M8P4</accession>
<protein>
    <submittedName>
        <fullName evidence="1">Uncharacterized protein</fullName>
    </submittedName>
</protein>